<accession>J0CQH8</accession>
<dbReference type="AlphaFoldDB" id="J0CQH8"/>
<organism evidence="2 3">
    <name type="scientific">Auricularia subglabra (strain TFB-10046 / SS5)</name>
    <name type="common">White-rot fungus</name>
    <name type="synonym">Auricularia delicata (strain TFB10046)</name>
    <dbReference type="NCBI Taxonomy" id="717982"/>
    <lineage>
        <taxon>Eukaryota</taxon>
        <taxon>Fungi</taxon>
        <taxon>Dikarya</taxon>
        <taxon>Basidiomycota</taxon>
        <taxon>Agaricomycotina</taxon>
        <taxon>Agaricomycetes</taxon>
        <taxon>Auriculariales</taxon>
        <taxon>Auriculariaceae</taxon>
        <taxon>Auricularia</taxon>
    </lineage>
</organism>
<evidence type="ECO:0000313" key="2">
    <source>
        <dbReference type="EMBL" id="EJD32439.1"/>
    </source>
</evidence>
<name>J0CQH8_AURST</name>
<evidence type="ECO:0000256" key="1">
    <source>
        <dbReference type="SAM" id="MobiDB-lite"/>
    </source>
</evidence>
<reference evidence="3" key="1">
    <citation type="journal article" date="2012" name="Science">
        <title>The Paleozoic origin of enzymatic lignin decomposition reconstructed from 31 fungal genomes.</title>
        <authorList>
            <person name="Floudas D."/>
            <person name="Binder M."/>
            <person name="Riley R."/>
            <person name="Barry K."/>
            <person name="Blanchette R.A."/>
            <person name="Henrissat B."/>
            <person name="Martinez A.T."/>
            <person name="Otillar R."/>
            <person name="Spatafora J.W."/>
            <person name="Yadav J.S."/>
            <person name="Aerts A."/>
            <person name="Benoit I."/>
            <person name="Boyd A."/>
            <person name="Carlson A."/>
            <person name="Copeland A."/>
            <person name="Coutinho P.M."/>
            <person name="de Vries R.P."/>
            <person name="Ferreira P."/>
            <person name="Findley K."/>
            <person name="Foster B."/>
            <person name="Gaskell J."/>
            <person name="Glotzer D."/>
            <person name="Gorecki P."/>
            <person name="Heitman J."/>
            <person name="Hesse C."/>
            <person name="Hori C."/>
            <person name="Igarashi K."/>
            <person name="Jurgens J.A."/>
            <person name="Kallen N."/>
            <person name="Kersten P."/>
            <person name="Kohler A."/>
            <person name="Kuees U."/>
            <person name="Kumar T.K.A."/>
            <person name="Kuo A."/>
            <person name="LaButti K."/>
            <person name="Larrondo L.F."/>
            <person name="Lindquist E."/>
            <person name="Ling A."/>
            <person name="Lombard V."/>
            <person name="Lucas S."/>
            <person name="Lundell T."/>
            <person name="Martin R."/>
            <person name="McLaughlin D.J."/>
            <person name="Morgenstern I."/>
            <person name="Morin E."/>
            <person name="Murat C."/>
            <person name="Nagy L.G."/>
            <person name="Nolan M."/>
            <person name="Ohm R.A."/>
            <person name="Patyshakuliyeva A."/>
            <person name="Rokas A."/>
            <person name="Ruiz-Duenas F.J."/>
            <person name="Sabat G."/>
            <person name="Salamov A."/>
            <person name="Samejima M."/>
            <person name="Schmutz J."/>
            <person name="Slot J.C."/>
            <person name="St John F."/>
            <person name="Stenlid J."/>
            <person name="Sun H."/>
            <person name="Sun S."/>
            <person name="Syed K."/>
            <person name="Tsang A."/>
            <person name="Wiebenga A."/>
            <person name="Young D."/>
            <person name="Pisabarro A."/>
            <person name="Eastwood D.C."/>
            <person name="Martin F."/>
            <person name="Cullen D."/>
            <person name="Grigoriev I.V."/>
            <person name="Hibbett D.S."/>
        </authorList>
    </citation>
    <scope>NUCLEOTIDE SEQUENCE [LARGE SCALE GENOMIC DNA]</scope>
    <source>
        <strain evidence="3">TFB10046</strain>
    </source>
</reference>
<keyword evidence="3" id="KW-1185">Reference proteome</keyword>
<evidence type="ECO:0000313" key="3">
    <source>
        <dbReference type="Proteomes" id="UP000006514"/>
    </source>
</evidence>
<dbReference type="KEGG" id="adl:AURDEDRAFT_178493"/>
<sequence>MPLRVRPSPDAHQAPTLPDAEPDRVLLVTAYFPFSSSKHGTWDYDNWMALFLGTMHADVYMFVPPELESKVRAIRGNTGRLTVDTRWNRPHDIPPLADPKRREQLASQREKDREKKYHNADLYAVWAAKPFFVDQALKQANSNESYAFAFWMDVGTFRRPHAFKRWPDVCFLRSVYENVAQRPDAVFMPIQWTPKWGNRGWKEDDGPLDIDMAIGSVFGGTPAGLQWFNKAYFTYFYHYLDAGYFAGKDQTVWNALLMLFPDRFVTVFASDPQTMPGGKNRGQGPGDCGGWWGYYAYWLAPPHERLATEEEFFNGVRCTRIRALPLLSVLRRSLGWGWTPPRASVKLIEPPTA</sequence>
<dbReference type="EMBL" id="JH688976">
    <property type="protein sequence ID" value="EJD32439.1"/>
    <property type="molecule type" value="Genomic_DNA"/>
</dbReference>
<gene>
    <name evidence="2" type="ORF">AURDEDRAFT_178493</name>
</gene>
<dbReference type="InParanoid" id="J0CQH8"/>
<dbReference type="eggNOG" id="ENOG502S4MC">
    <property type="taxonomic scope" value="Eukaryota"/>
</dbReference>
<feature type="region of interest" description="Disordered" evidence="1">
    <location>
        <begin position="87"/>
        <end position="114"/>
    </location>
</feature>
<dbReference type="Proteomes" id="UP000006514">
    <property type="component" value="Unassembled WGS sequence"/>
</dbReference>
<proteinExistence type="predicted"/>
<dbReference type="OrthoDB" id="411632at2759"/>
<protein>
    <submittedName>
        <fullName evidence="2">Uncharacterized protein</fullName>
    </submittedName>
</protein>